<reference evidence="2" key="1">
    <citation type="journal article" date="2013" name="Science">
        <title>The Amborella genome and the evolution of flowering plants.</title>
        <authorList>
            <consortium name="Amborella Genome Project"/>
        </authorList>
    </citation>
    <scope>NUCLEOTIDE SEQUENCE [LARGE SCALE GENOMIC DNA]</scope>
</reference>
<proteinExistence type="predicted"/>
<dbReference type="AlphaFoldDB" id="W1PDY7"/>
<organism evidence="1 2">
    <name type="scientific">Amborella trichopoda</name>
    <dbReference type="NCBI Taxonomy" id="13333"/>
    <lineage>
        <taxon>Eukaryota</taxon>
        <taxon>Viridiplantae</taxon>
        <taxon>Streptophyta</taxon>
        <taxon>Embryophyta</taxon>
        <taxon>Tracheophyta</taxon>
        <taxon>Spermatophyta</taxon>
        <taxon>Magnoliopsida</taxon>
        <taxon>Amborellales</taxon>
        <taxon>Amborellaceae</taxon>
        <taxon>Amborella</taxon>
    </lineage>
</organism>
<gene>
    <name evidence="1" type="ORF">AMTR_s00006p00262280</name>
</gene>
<dbReference type="HOGENOM" id="CLU_1984541_0_0_1"/>
<protein>
    <submittedName>
        <fullName evidence="1">Uncharacterized protein</fullName>
    </submittedName>
</protein>
<sequence>MRVVAFSFKTSNATLSLVQTAANIRPWNVVESNHGKLDVRGSNFGVMTGNAVESLAQVTDKHQILECSKKVATIILTSRVLTLMVMTSNAPTETDAAHSNAQSYHQRRGSRGALATCRITLLLRRG</sequence>
<evidence type="ECO:0000313" key="1">
    <source>
        <dbReference type="EMBL" id="ERN05841.1"/>
    </source>
</evidence>
<dbReference type="Gramene" id="ERN05841">
    <property type="protein sequence ID" value="ERN05841"/>
    <property type="gene ID" value="AMTR_s00006p00262280"/>
</dbReference>
<dbReference type="Proteomes" id="UP000017836">
    <property type="component" value="Unassembled WGS sequence"/>
</dbReference>
<name>W1PDY7_AMBTC</name>
<keyword evidence="2" id="KW-1185">Reference proteome</keyword>
<dbReference type="EMBL" id="KI393980">
    <property type="protein sequence ID" value="ERN05841.1"/>
    <property type="molecule type" value="Genomic_DNA"/>
</dbReference>
<accession>W1PDY7</accession>
<evidence type="ECO:0000313" key="2">
    <source>
        <dbReference type="Proteomes" id="UP000017836"/>
    </source>
</evidence>